<name>A0A2N4UJY9_9BURK</name>
<feature type="signal peptide" evidence="2">
    <location>
        <begin position="1"/>
        <end position="30"/>
    </location>
</feature>
<keyword evidence="2" id="KW-0732">Signal</keyword>
<dbReference type="SUPFAM" id="SSF53850">
    <property type="entry name" value="Periplasmic binding protein-like II"/>
    <property type="match status" value="1"/>
</dbReference>
<dbReference type="Pfam" id="PF03401">
    <property type="entry name" value="TctC"/>
    <property type="match status" value="1"/>
</dbReference>
<dbReference type="AlphaFoldDB" id="A0A2N4UJY9"/>
<dbReference type="CDD" id="cd07012">
    <property type="entry name" value="PBP2_Bug_TTT"/>
    <property type="match status" value="1"/>
</dbReference>
<proteinExistence type="inferred from homology"/>
<dbReference type="EMBL" id="PDNV01000002">
    <property type="protein sequence ID" value="PLC55320.1"/>
    <property type="molecule type" value="Genomic_DNA"/>
</dbReference>
<organism evidence="3 4">
    <name type="scientific">Pollutimonas nitritireducens</name>
    <dbReference type="NCBI Taxonomy" id="2045209"/>
    <lineage>
        <taxon>Bacteria</taxon>
        <taxon>Pseudomonadati</taxon>
        <taxon>Pseudomonadota</taxon>
        <taxon>Betaproteobacteria</taxon>
        <taxon>Burkholderiales</taxon>
        <taxon>Alcaligenaceae</taxon>
        <taxon>Pollutimonas</taxon>
    </lineage>
</organism>
<protein>
    <recommendedName>
        <fullName evidence="5">Tricarboxylate transport protein TctC</fullName>
    </recommendedName>
</protein>
<dbReference type="OrthoDB" id="9780943at2"/>
<sequence>MKYLKKGLQRVSALAVFAGCVALLPFTALAQNFPTKPITIVAHTAAGSSTDLFARELALAAAPIFGKPVVVVNRPGGSGATQMSFINSAEPDGYTVGVNTGSHVTAMLTNLKGTYTPKDFSWIMLNQIDPYILAVHVDSPYKSLKDLVEAAKGGERVKIGGYGAVGASHNIAVQILAEKAGMPITWVSYPGSGDAATAVLGKHIDAVSINPGGTLAFVSAGRIRILAVMNENRVSSLPDVPTYAEAGYDVDTSWKQIRGLYGPKDIPMDIQEKLADGFFKAMETPRFKEYMKRSALESGNLGPDEYPQFIDETAKATQQWLTKLGITQ</sequence>
<evidence type="ECO:0000313" key="4">
    <source>
        <dbReference type="Proteomes" id="UP000234328"/>
    </source>
</evidence>
<reference evidence="3 4" key="1">
    <citation type="submission" date="2017-10" db="EMBL/GenBank/DDBJ databases">
        <title>Two draft genome sequences of Pusillimonas sp. strains isolated from a nitrate- and radionuclide-contaminated groundwater in Russia.</title>
        <authorList>
            <person name="Grouzdev D.S."/>
            <person name="Tourova T.P."/>
            <person name="Goeva M.A."/>
            <person name="Babich T.L."/>
            <person name="Sokolova D.S."/>
            <person name="Abdullin R."/>
            <person name="Poltaraus A.B."/>
            <person name="Toshchakov S.V."/>
            <person name="Nazina T.N."/>
        </authorList>
    </citation>
    <scope>NUCLEOTIDE SEQUENCE [LARGE SCALE GENOMIC DNA]</scope>
    <source>
        <strain evidence="3 4">JR1/69-2-13</strain>
    </source>
</reference>
<evidence type="ECO:0000256" key="2">
    <source>
        <dbReference type="SAM" id="SignalP"/>
    </source>
</evidence>
<evidence type="ECO:0000313" key="3">
    <source>
        <dbReference type="EMBL" id="PLC55320.1"/>
    </source>
</evidence>
<dbReference type="RefSeq" id="WP_102068644.1">
    <property type="nucleotide sequence ID" value="NZ_PDNV01000002.1"/>
</dbReference>
<gene>
    <name evidence="3" type="ORF">CR155_03710</name>
</gene>
<feature type="chain" id="PRO_5014950274" description="Tricarboxylate transport protein TctC" evidence="2">
    <location>
        <begin position="31"/>
        <end position="328"/>
    </location>
</feature>
<keyword evidence="4" id="KW-1185">Reference proteome</keyword>
<comment type="similarity">
    <text evidence="1">Belongs to the UPF0065 (bug) family.</text>
</comment>
<comment type="caution">
    <text evidence="3">The sequence shown here is derived from an EMBL/GenBank/DDBJ whole genome shotgun (WGS) entry which is preliminary data.</text>
</comment>
<dbReference type="InterPro" id="IPR005064">
    <property type="entry name" value="BUG"/>
</dbReference>
<dbReference type="Gene3D" id="3.40.190.150">
    <property type="entry name" value="Bordetella uptake gene, domain 1"/>
    <property type="match status" value="1"/>
</dbReference>
<accession>A0A2N4UJY9</accession>
<dbReference type="InterPro" id="IPR042100">
    <property type="entry name" value="Bug_dom1"/>
</dbReference>
<evidence type="ECO:0000256" key="1">
    <source>
        <dbReference type="ARBA" id="ARBA00006987"/>
    </source>
</evidence>
<evidence type="ECO:0008006" key="5">
    <source>
        <dbReference type="Google" id="ProtNLM"/>
    </source>
</evidence>
<dbReference type="Proteomes" id="UP000234328">
    <property type="component" value="Unassembled WGS sequence"/>
</dbReference>
<dbReference type="PANTHER" id="PTHR42928">
    <property type="entry name" value="TRICARBOXYLATE-BINDING PROTEIN"/>
    <property type="match status" value="1"/>
</dbReference>
<dbReference type="PANTHER" id="PTHR42928:SF5">
    <property type="entry name" value="BLR1237 PROTEIN"/>
    <property type="match status" value="1"/>
</dbReference>
<dbReference type="Gene3D" id="3.40.190.10">
    <property type="entry name" value="Periplasmic binding protein-like II"/>
    <property type="match status" value="1"/>
</dbReference>
<dbReference type="PIRSF" id="PIRSF017082">
    <property type="entry name" value="YflP"/>
    <property type="match status" value="1"/>
</dbReference>